<protein>
    <submittedName>
        <fullName evidence="2">Uncharacterized protein</fullName>
    </submittedName>
</protein>
<name>A0AAE0D4G3_COLKA</name>
<keyword evidence="1" id="KW-1133">Transmembrane helix</keyword>
<evidence type="ECO:0000256" key="1">
    <source>
        <dbReference type="SAM" id="Phobius"/>
    </source>
</evidence>
<dbReference type="Proteomes" id="UP001281614">
    <property type="component" value="Unassembled WGS sequence"/>
</dbReference>
<keyword evidence="1" id="KW-0472">Membrane</keyword>
<reference evidence="2" key="1">
    <citation type="submission" date="2023-02" db="EMBL/GenBank/DDBJ databases">
        <title>Colletotrichum kahawae CIFC_Que2 genome sequencing and assembly.</title>
        <authorList>
            <person name="Baroncelli R."/>
        </authorList>
    </citation>
    <scope>NUCLEOTIDE SEQUENCE</scope>
    <source>
        <strain evidence="2">CIFC_Que2</strain>
    </source>
</reference>
<organism evidence="2 3">
    <name type="scientific">Colletotrichum kahawae</name>
    <name type="common">Coffee berry disease fungus</name>
    <dbReference type="NCBI Taxonomy" id="34407"/>
    <lineage>
        <taxon>Eukaryota</taxon>
        <taxon>Fungi</taxon>
        <taxon>Dikarya</taxon>
        <taxon>Ascomycota</taxon>
        <taxon>Pezizomycotina</taxon>
        <taxon>Sordariomycetes</taxon>
        <taxon>Hypocreomycetidae</taxon>
        <taxon>Glomerellales</taxon>
        <taxon>Glomerellaceae</taxon>
        <taxon>Colletotrichum</taxon>
        <taxon>Colletotrichum gloeosporioides species complex</taxon>
    </lineage>
</organism>
<sequence length="535" mass="60054">MHSDYTISLKGRYPSGPNSEVPIDRWYLNGAISVDPDVSPTGLILAHENVTLAVEGEEAPWLIYGKGDDQFSVSLGQPEYILFGESSTEWNVAQWGIAQGPRLLSSLDPRYDDIVRSRTADIFNVTSNQTGRESSWHEPAYYLRDDNIPLMTGRAYQLMNVTPAVSYPTFVNQPYDSDTDGIIEPILFHPDPTLQKLHGRAEKLVISQENEWLVFTMPSVPGWRIATTLCFDSFVSVDVEVTVSTKTAVNEPRLATWNSSLRRFGTEAVRQQLLESQLPVDAIEHQTEIHPLVFETTPIQLRDRVWALYAEANGRGFDRIDFRYQDFIQNALGDWKTRGNILCNECDLNIRTGFDSANFLPGITPIEPYFMQDFFQNNSRLHNDIFQDVVQNTKSTVGALQAYYTIIARQAYYDLLPYFDVTAESYVSQFTNVPFPRTLRGLIAVAIILLVHISLVVVITLCFITRTKVSRLGDNAWQTLAQSASGDVGEIVGGMAMSTDDEVKELLKSDGTGKGIFILRGNGDTPNPTVKLKRI</sequence>
<evidence type="ECO:0000313" key="2">
    <source>
        <dbReference type="EMBL" id="KAK2756829.1"/>
    </source>
</evidence>
<keyword evidence="3" id="KW-1185">Reference proteome</keyword>
<proteinExistence type="predicted"/>
<gene>
    <name evidence="2" type="ORF">CKAH01_17114</name>
</gene>
<dbReference type="EMBL" id="VYYT01000207">
    <property type="protein sequence ID" value="KAK2756829.1"/>
    <property type="molecule type" value="Genomic_DNA"/>
</dbReference>
<feature type="transmembrane region" description="Helical" evidence="1">
    <location>
        <begin position="441"/>
        <end position="464"/>
    </location>
</feature>
<keyword evidence="1" id="KW-0812">Transmembrane</keyword>
<evidence type="ECO:0000313" key="3">
    <source>
        <dbReference type="Proteomes" id="UP001281614"/>
    </source>
</evidence>
<accession>A0AAE0D4G3</accession>
<comment type="caution">
    <text evidence="2">The sequence shown here is derived from an EMBL/GenBank/DDBJ whole genome shotgun (WGS) entry which is preliminary data.</text>
</comment>
<dbReference type="AlphaFoldDB" id="A0AAE0D4G3"/>